<protein>
    <recommendedName>
        <fullName evidence="2">Pyrrolidone-carboxylate peptidase</fullName>
    </recommendedName>
    <alternativeName>
        <fullName evidence="7">5-oxoprolyl-peptidase</fullName>
    </alternativeName>
    <alternativeName>
        <fullName evidence="8">Pyroglutamyl-peptidase I</fullName>
    </alternativeName>
</protein>
<dbReference type="SUPFAM" id="SSF53182">
    <property type="entry name" value="Pyrrolidone carboxyl peptidase (pyroglutamate aminopeptidase)"/>
    <property type="match status" value="1"/>
</dbReference>
<reference evidence="9" key="1">
    <citation type="journal article" name="DNA Res.">
        <title>The physiological potential of anammox bacteria as revealed by their core genome structure.</title>
        <authorList>
            <person name="Okubo T."/>
            <person name="Toyoda A."/>
            <person name="Fukuhara K."/>
            <person name="Uchiyama I."/>
            <person name="Harigaya Y."/>
            <person name="Kuroiwa M."/>
            <person name="Suzuki T."/>
            <person name="Murakami Y."/>
            <person name="Suwa Y."/>
            <person name="Takami H."/>
        </authorList>
    </citation>
    <scope>NUCLEOTIDE SEQUENCE</scope>
    <source>
        <strain evidence="9">317325-2</strain>
    </source>
</reference>
<evidence type="ECO:0000256" key="1">
    <source>
        <dbReference type="ARBA" id="ARBA00006641"/>
    </source>
</evidence>
<keyword evidence="5" id="KW-0378">Hydrolase</keyword>
<dbReference type="InterPro" id="IPR000816">
    <property type="entry name" value="Peptidase_C15"/>
</dbReference>
<keyword evidence="4" id="KW-0645">Protease</keyword>
<dbReference type="GO" id="GO:0005829">
    <property type="term" value="C:cytosol"/>
    <property type="evidence" value="ECO:0007669"/>
    <property type="project" value="InterPro"/>
</dbReference>
<dbReference type="Gene3D" id="3.40.630.20">
    <property type="entry name" value="Peptidase C15, pyroglutamyl peptidase I-like"/>
    <property type="match status" value="1"/>
</dbReference>
<proteinExistence type="inferred from homology"/>
<keyword evidence="6" id="KW-0788">Thiol protease</keyword>
<sequence>MHDSLDSVFVTGFGPFRSVVHNSSEAVAPLLGFEHRILDVTFEAIEEFLATFPRDRRRVLMLLGHSSFCVLPQLECLAKNFMGELCDNQGVQFGPGPIDPAGPNQRAGTLWRKALTAAPDDEFEVSTDAGKYLCNYLYYRALAEFPDWRVGFLHLPPLDVLGVGEQARRAQSALEWEFPS</sequence>
<gene>
    <name evidence="9" type="ORF">NPRO_09640</name>
</gene>
<evidence type="ECO:0000256" key="5">
    <source>
        <dbReference type="ARBA" id="ARBA00022801"/>
    </source>
</evidence>
<dbReference type="KEGG" id="npy:NPRO_09640"/>
<evidence type="ECO:0000256" key="6">
    <source>
        <dbReference type="ARBA" id="ARBA00022807"/>
    </source>
</evidence>
<dbReference type="Proteomes" id="UP000662873">
    <property type="component" value="Chromosome"/>
</dbReference>
<dbReference type="InterPro" id="IPR016125">
    <property type="entry name" value="Peptidase_C15-like"/>
</dbReference>
<dbReference type="GO" id="GO:0016920">
    <property type="term" value="F:pyroglutamyl-peptidase activity"/>
    <property type="evidence" value="ECO:0007669"/>
    <property type="project" value="InterPro"/>
</dbReference>
<evidence type="ECO:0000313" key="10">
    <source>
        <dbReference type="Proteomes" id="UP000662873"/>
    </source>
</evidence>
<dbReference type="PANTHER" id="PTHR23402:SF1">
    <property type="entry name" value="PYROGLUTAMYL-PEPTIDASE I"/>
    <property type="match status" value="1"/>
</dbReference>
<dbReference type="PANTHER" id="PTHR23402">
    <property type="entry name" value="PROTEASE FAMILY C15 PYROGLUTAMYL-PEPTIDASE I-RELATED"/>
    <property type="match status" value="1"/>
</dbReference>
<dbReference type="Pfam" id="PF01470">
    <property type="entry name" value="Peptidase_C15"/>
    <property type="match status" value="1"/>
</dbReference>
<keyword evidence="3" id="KW-0963">Cytoplasm</keyword>
<name>A0A809R7B5_9BACT</name>
<dbReference type="InterPro" id="IPR036440">
    <property type="entry name" value="Peptidase_C15-like_sf"/>
</dbReference>
<evidence type="ECO:0000256" key="8">
    <source>
        <dbReference type="ARBA" id="ARBA00031559"/>
    </source>
</evidence>
<accession>A0A809R7B5</accession>
<dbReference type="AlphaFoldDB" id="A0A809R7B5"/>
<dbReference type="PRINTS" id="PR00706">
    <property type="entry name" value="PYROGLUPTASE"/>
</dbReference>
<evidence type="ECO:0000256" key="7">
    <source>
        <dbReference type="ARBA" id="ARBA00030836"/>
    </source>
</evidence>
<evidence type="ECO:0000256" key="4">
    <source>
        <dbReference type="ARBA" id="ARBA00022670"/>
    </source>
</evidence>
<comment type="similarity">
    <text evidence="1">Belongs to the peptidase C15 family.</text>
</comment>
<evidence type="ECO:0000313" key="9">
    <source>
        <dbReference type="EMBL" id="BBO23369.1"/>
    </source>
</evidence>
<dbReference type="EMBL" id="AP021858">
    <property type="protein sequence ID" value="BBO23369.1"/>
    <property type="molecule type" value="Genomic_DNA"/>
</dbReference>
<dbReference type="GO" id="GO:0006508">
    <property type="term" value="P:proteolysis"/>
    <property type="evidence" value="ECO:0007669"/>
    <property type="project" value="UniProtKB-KW"/>
</dbReference>
<organism evidence="9 10">
    <name type="scientific">Candidatus Nitrosymbiomonas proteolyticus</name>
    <dbReference type="NCBI Taxonomy" id="2608984"/>
    <lineage>
        <taxon>Bacteria</taxon>
        <taxon>Bacillati</taxon>
        <taxon>Armatimonadota</taxon>
        <taxon>Armatimonadota incertae sedis</taxon>
        <taxon>Candidatus Nitrosymbiomonas</taxon>
    </lineage>
</organism>
<evidence type="ECO:0000256" key="3">
    <source>
        <dbReference type="ARBA" id="ARBA00022490"/>
    </source>
</evidence>
<evidence type="ECO:0000256" key="2">
    <source>
        <dbReference type="ARBA" id="ARBA00019191"/>
    </source>
</evidence>